<dbReference type="GO" id="GO:0009306">
    <property type="term" value="P:protein secretion"/>
    <property type="evidence" value="ECO:0007669"/>
    <property type="project" value="TreeGrafter"/>
</dbReference>
<comment type="function">
    <text evidence="11">The coatomer is a cytosolic protein complex that binds to dilysine motifs and reversibly associates with Golgi non-clathrin-coated vesicles, which further mediate biosynthetic protein transport from the ER, via the Golgi up to the trans Golgi network. Coatomer complex is required for budding from Golgi membranes, and is essential for the retrograde Golgi-to-ER transport of dilysine-tagged proteins.</text>
</comment>
<gene>
    <name evidence="16" type="primary">SEC21</name>
    <name evidence="16" type="ORF">OHK93_006285</name>
</gene>
<dbReference type="GO" id="GO:0006888">
    <property type="term" value="P:endoplasmic reticulum to Golgi vesicle-mediated transport"/>
    <property type="evidence" value="ECO:0007669"/>
    <property type="project" value="TreeGrafter"/>
</dbReference>
<organism evidence="16 17">
    <name type="scientific">Ramalina farinacea</name>
    <dbReference type="NCBI Taxonomy" id="258253"/>
    <lineage>
        <taxon>Eukaryota</taxon>
        <taxon>Fungi</taxon>
        <taxon>Dikarya</taxon>
        <taxon>Ascomycota</taxon>
        <taxon>Pezizomycotina</taxon>
        <taxon>Lecanoromycetes</taxon>
        <taxon>OSLEUM clade</taxon>
        <taxon>Lecanoromycetidae</taxon>
        <taxon>Lecanorales</taxon>
        <taxon>Lecanorineae</taxon>
        <taxon>Ramalinaceae</taxon>
        <taxon>Ramalina</taxon>
    </lineage>
</organism>
<evidence type="ECO:0000313" key="17">
    <source>
        <dbReference type="Proteomes" id="UP001161017"/>
    </source>
</evidence>
<evidence type="ECO:0000256" key="8">
    <source>
        <dbReference type="ARBA" id="ARBA00023034"/>
    </source>
</evidence>
<reference evidence="16" key="1">
    <citation type="journal article" date="2023" name="Genome Biol. Evol.">
        <title>First Whole Genome Sequence and Flow Cytometry Genome Size Data for the Lichen-Forming Fungus Ramalina farinacea (Ascomycota).</title>
        <authorList>
            <person name="Llewellyn T."/>
            <person name="Mian S."/>
            <person name="Hill R."/>
            <person name="Leitch I.J."/>
            <person name="Gaya E."/>
        </authorList>
    </citation>
    <scope>NUCLEOTIDE SEQUENCE</scope>
    <source>
        <strain evidence="16">LIQ254RAFAR</strain>
    </source>
</reference>
<evidence type="ECO:0000256" key="12">
    <source>
        <dbReference type="SAM" id="MobiDB-lite"/>
    </source>
</evidence>
<comment type="caution">
    <text evidence="16">The sequence shown here is derived from an EMBL/GenBank/DDBJ whole genome shotgun (WGS) entry which is preliminary data.</text>
</comment>
<evidence type="ECO:0000256" key="1">
    <source>
        <dbReference type="ARBA" id="ARBA00004255"/>
    </source>
</evidence>
<dbReference type="Pfam" id="PF01602">
    <property type="entry name" value="Adaptin_N"/>
    <property type="match status" value="1"/>
</dbReference>
<dbReference type="SUPFAM" id="SSF48371">
    <property type="entry name" value="ARM repeat"/>
    <property type="match status" value="1"/>
</dbReference>
<dbReference type="InterPro" id="IPR017106">
    <property type="entry name" value="Coatomer_gsu"/>
</dbReference>
<evidence type="ECO:0000256" key="4">
    <source>
        <dbReference type="ARBA" id="ARBA00022490"/>
    </source>
</evidence>
<dbReference type="SUPFAM" id="SSF55711">
    <property type="entry name" value="Subdomain of clathrin and coatomer appendage domain"/>
    <property type="match status" value="1"/>
</dbReference>
<evidence type="ECO:0000256" key="7">
    <source>
        <dbReference type="ARBA" id="ARBA00022927"/>
    </source>
</evidence>
<evidence type="ECO:0000256" key="5">
    <source>
        <dbReference type="ARBA" id="ARBA00022737"/>
    </source>
</evidence>
<keyword evidence="10 11" id="KW-0968">Cytoplasmic vesicle</keyword>
<dbReference type="Proteomes" id="UP001161017">
    <property type="component" value="Unassembled WGS sequence"/>
</dbReference>
<dbReference type="InterPro" id="IPR012295">
    <property type="entry name" value="TBP_dom_sf"/>
</dbReference>
<dbReference type="FunFam" id="1.25.10.10:FF:000071">
    <property type="entry name" value="Coatomer subunit gamma"/>
    <property type="match status" value="1"/>
</dbReference>
<evidence type="ECO:0000256" key="3">
    <source>
        <dbReference type="ARBA" id="ARBA00022448"/>
    </source>
</evidence>
<keyword evidence="17" id="KW-1185">Reference proteome</keyword>
<feature type="domain" description="Clathrin/coatomer adaptor adaptin-like N-terminal" evidence="13">
    <location>
        <begin position="20"/>
        <end position="558"/>
    </location>
</feature>
<dbReference type="InterPro" id="IPR016024">
    <property type="entry name" value="ARM-type_fold"/>
</dbReference>
<dbReference type="Pfam" id="PF08752">
    <property type="entry name" value="COP-gamma_platf"/>
    <property type="match status" value="1"/>
</dbReference>
<dbReference type="GO" id="GO:0000139">
    <property type="term" value="C:Golgi membrane"/>
    <property type="evidence" value="ECO:0007669"/>
    <property type="project" value="UniProtKB-SubCell"/>
</dbReference>
<dbReference type="InterPro" id="IPR032154">
    <property type="entry name" value="Coatomer_g_Cpla"/>
</dbReference>
<dbReference type="InterPro" id="IPR011989">
    <property type="entry name" value="ARM-like"/>
</dbReference>
<evidence type="ECO:0000259" key="14">
    <source>
        <dbReference type="Pfam" id="PF08752"/>
    </source>
</evidence>
<feature type="domain" description="Coatomer subunit gamma C-terminal" evidence="15">
    <location>
        <begin position="856"/>
        <end position="936"/>
    </location>
</feature>
<dbReference type="InterPro" id="IPR002553">
    <property type="entry name" value="Clathrin/coatomer_adapt-like_N"/>
</dbReference>
<comment type="similarity">
    <text evidence="2 11">Belongs to the COPG family.</text>
</comment>
<evidence type="ECO:0000256" key="9">
    <source>
        <dbReference type="ARBA" id="ARBA00023136"/>
    </source>
</evidence>
<evidence type="ECO:0000256" key="11">
    <source>
        <dbReference type="PIRNR" id="PIRNR037093"/>
    </source>
</evidence>
<keyword evidence="5" id="KW-0677">Repeat</keyword>
<keyword evidence="4 11" id="KW-0963">Cytoplasm</keyword>
<dbReference type="Gene3D" id="2.60.40.1480">
    <property type="entry name" value="Coatomer, gamma subunit, appendage domain"/>
    <property type="match status" value="1"/>
</dbReference>
<feature type="domain" description="Coatomer gamma subunit appendage Ig-like subdomain" evidence="14">
    <location>
        <begin position="654"/>
        <end position="802"/>
    </location>
</feature>
<name>A0AA43TSW5_9LECA</name>
<dbReference type="PANTHER" id="PTHR10261">
    <property type="entry name" value="COATOMER SUBUNIT GAMMA"/>
    <property type="match status" value="1"/>
</dbReference>
<evidence type="ECO:0000256" key="6">
    <source>
        <dbReference type="ARBA" id="ARBA00022892"/>
    </source>
</evidence>
<feature type="region of interest" description="Disordered" evidence="12">
    <location>
        <begin position="615"/>
        <end position="642"/>
    </location>
</feature>
<evidence type="ECO:0000259" key="15">
    <source>
        <dbReference type="Pfam" id="PF16381"/>
    </source>
</evidence>
<dbReference type="Gene3D" id="1.25.10.10">
    <property type="entry name" value="Leucine-rich Repeat Variant"/>
    <property type="match status" value="2"/>
</dbReference>
<evidence type="ECO:0000259" key="13">
    <source>
        <dbReference type="Pfam" id="PF01602"/>
    </source>
</evidence>
<dbReference type="GO" id="GO:0030126">
    <property type="term" value="C:COPI vesicle coat"/>
    <property type="evidence" value="ECO:0007669"/>
    <property type="project" value="InterPro"/>
</dbReference>
<dbReference type="InterPro" id="IPR037067">
    <property type="entry name" value="Coatomer_gsu_app_sf"/>
</dbReference>
<protein>
    <recommendedName>
        <fullName evidence="11">Coatomer subunit gamma</fullName>
    </recommendedName>
</protein>
<dbReference type="InterPro" id="IPR013040">
    <property type="entry name" value="Coatomer_gsu_app_Ig-like_dom"/>
</dbReference>
<evidence type="ECO:0000256" key="10">
    <source>
        <dbReference type="ARBA" id="ARBA00023329"/>
    </source>
</evidence>
<dbReference type="GO" id="GO:0005783">
    <property type="term" value="C:endoplasmic reticulum"/>
    <property type="evidence" value="ECO:0007669"/>
    <property type="project" value="TreeGrafter"/>
</dbReference>
<dbReference type="InterPro" id="IPR009028">
    <property type="entry name" value="Coatomer/calthrin_app_sub_C"/>
</dbReference>
<sequence>MSYGKRDEDADGAVLKVDRTAVFQEARLFNYSPISPRRCRILLTKIALLLFTGESFPENEATDLFFGISKLFQNKDPALRQMMYLVFKELASSASDVIMMTQSIIKDTGVGGDVLYKANAIRALCRIIDATTVQAIERPIKTAIVDKNPSVSSAALVSSYHLLPIAKDIVRRWQSETQEAASSKGGGGFSLGFSTSASNHALQPSTHYMNQYHAIGLLYQMRSHDRMALVKMVQQYGAPGVVKSPAGIIMLVRLAAKLIEDDAGLRKPMMQLLDSWLRHKAEMVNFEAAKAICNVRDVSDSEITQAIHTLQLFLTSPRAVTKFAAIRILHNVATFKPTAVQSCNPDIETLISNSNRSIATFAITTLLKTGNEGSVDRLMKQISTFMGDITDEFKITIVEAIRTLCLKFPNKQAAMLTFLSGILRDEGGYEFKRAVVESMFDLIKFVPGSKEDALAHLCEFIEDCEFTKLAVRILHLLGVEGPKTPHPTKYIRYIYNRVVLENALVRAAAVTALAKFGVGQKDPDVKRSVTVLLTRCLDDTDDEVRDRAALNLRLMSEEDEMANRFIKNDSMYSLSTFEHQLVMYVTADDKETFAAAFDMSSIPVVSHEQALAEERTKKLTSATPTLKAPSTGPKKGPQVNGTADGAASALAAAQKHAQALLQVPELKAHGALLHSSEPVELTESETEYVVSVIKHIYKDHLVLQYEIRNTMTDTILEEVSVVATPSDEDEALEEEFTIPLSKLAAESPGTVFVSFKKSADAAYPITSFTNVLKFTSKEIDPSTGEPDDSGYEDEYQVEDLELMGSDYVTPAFAGSFDHAWEQTGANGDEASETLQLSSTKSIAGRISSSIVAKCANESVADATEQLTKALSLQPLDGTDVPISTSTHTLKVYGKTLGGGKVAAQVKMAFSAKSGVTTKITVRSEEEGVAALLVGSVS</sequence>
<keyword evidence="9 11" id="KW-0472">Membrane</keyword>
<keyword evidence="3 11" id="KW-0813">Transport</keyword>
<dbReference type="InterPro" id="IPR013041">
    <property type="entry name" value="Clathrin_app_Ig-like_sf"/>
</dbReference>
<comment type="subunit">
    <text evidence="11">Oligomeric complex.</text>
</comment>
<dbReference type="PANTHER" id="PTHR10261:SF0">
    <property type="entry name" value="COATOMER SUBUNIT GAMMA-2"/>
    <property type="match status" value="1"/>
</dbReference>
<dbReference type="SUPFAM" id="SSF49348">
    <property type="entry name" value="Clathrin adaptor appendage domain"/>
    <property type="match status" value="1"/>
</dbReference>
<dbReference type="GO" id="GO:0005198">
    <property type="term" value="F:structural molecule activity"/>
    <property type="evidence" value="ECO:0007669"/>
    <property type="project" value="InterPro"/>
</dbReference>
<evidence type="ECO:0000313" key="16">
    <source>
        <dbReference type="EMBL" id="MDI1487023.1"/>
    </source>
</evidence>
<dbReference type="GO" id="GO:0006891">
    <property type="term" value="P:intra-Golgi vesicle-mediated transport"/>
    <property type="evidence" value="ECO:0007669"/>
    <property type="project" value="TreeGrafter"/>
</dbReference>
<dbReference type="Pfam" id="PF16381">
    <property type="entry name" value="Coatomer_g_Cpla"/>
    <property type="match status" value="1"/>
</dbReference>
<dbReference type="EMBL" id="JAPUFD010000004">
    <property type="protein sequence ID" value="MDI1487023.1"/>
    <property type="molecule type" value="Genomic_DNA"/>
</dbReference>
<proteinExistence type="inferred from homology"/>
<dbReference type="FunFam" id="1.25.10.10:FF:000046">
    <property type="entry name" value="Coatomer subunit gamma"/>
    <property type="match status" value="1"/>
</dbReference>
<accession>A0AA43TSW5</accession>
<dbReference type="AlphaFoldDB" id="A0AA43TSW5"/>
<dbReference type="PIRSF" id="PIRSF037093">
    <property type="entry name" value="Coatomer_gamma_subunit"/>
    <property type="match status" value="1"/>
</dbReference>
<keyword evidence="8 11" id="KW-0333">Golgi apparatus</keyword>
<dbReference type="GO" id="GO:0005793">
    <property type="term" value="C:endoplasmic reticulum-Golgi intermediate compartment"/>
    <property type="evidence" value="ECO:0007669"/>
    <property type="project" value="TreeGrafter"/>
</dbReference>
<keyword evidence="7 11" id="KW-0653">Protein transport</keyword>
<dbReference type="FunFam" id="2.60.40.1480:FF:000001">
    <property type="entry name" value="Coatomer subunit gamma"/>
    <property type="match status" value="1"/>
</dbReference>
<evidence type="ECO:0000256" key="2">
    <source>
        <dbReference type="ARBA" id="ARBA00010720"/>
    </source>
</evidence>
<dbReference type="Gene3D" id="3.30.310.10">
    <property type="entry name" value="TATA-Binding Protein"/>
    <property type="match status" value="1"/>
</dbReference>
<comment type="subcellular location">
    <subcellularLocation>
        <location evidence="11">Cytoplasm</location>
    </subcellularLocation>
    <subcellularLocation>
        <location evidence="1 11">Golgi apparatus membrane</location>
        <topology evidence="1 11">Peripheral membrane protein</topology>
        <orientation evidence="1 11">Cytoplasmic side</orientation>
    </subcellularLocation>
    <subcellularLocation>
        <location evidence="11">Cytoplasmic vesicle</location>
        <location evidence="11">COPI-coated vesicle membrane</location>
        <topology evidence="11">Peripheral membrane protein</topology>
        <orientation evidence="11">Cytoplasmic side</orientation>
    </subcellularLocation>
</comment>
<dbReference type="GO" id="GO:0006886">
    <property type="term" value="P:intracellular protein transport"/>
    <property type="evidence" value="ECO:0007669"/>
    <property type="project" value="InterPro"/>
</dbReference>
<keyword evidence="6 11" id="KW-0931">ER-Golgi transport</keyword>